<gene>
    <name evidence="2" type="ORF">H1D33_03610</name>
</gene>
<evidence type="ECO:0000313" key="2">
    <source>
        <dbReference type="EMBL" id="QLQ37992.1"/>
    </source>
</evidence>
<dbReference type="RefSeq" id="WP_181570437.1">
    <property type="nucleotide sequence ID" value="NZ_CP059322.2"/>
</dbReference>
<reference evidence="2 3" key="2">
    <citation type="journal article" date="2021" name="Mar. Drugs">
        <title>A New Micromonospora Strain with Antibiotic Activity Isolated from the Microbiome of a Mid-Atlantic Deep-Sea Sponge.</title>
        <authorList>
            <person name="Back C.R."/>
            <person name="Stennett H.L."/>
            <person name="Williams S.E."/>
            <person name="Wang L."/>
            <person name="Ojeda Gomez J."/>
            <person name="Abdulle O.M."/>
            <person name="Duffy T."/>
            <person name="Neal C."/>
            <person name="Mantell J."/>
            <person name="Jepson M.A."/>
            <person name="Hendry K.R."/>
            <person name="Powell D."/>
            <person name="Stach J.E.M."/>
            <person name="Essex-Lopresti A.E."/>
            <person name="Willis C.L."/>
            <person name="Curnow P."/>
            <person name="Race P.R."/>
        </authorList>
    </citation>
    <scope>NUCLEOTIDE SEQUENCE [LARGE SCALE GENOMIC DNA]</scope>
    <source>
        <strain evidence="2 3">28ISP2-46</strain>
    </source>
</reference>
<evidence type="ECO:0000256" key="1">
    <source>
        <dbReference type="SAM" id="MobiDB-lite"/>
    </source>
</evidence>
<dbReference type="KEGG" id="mfeu:H1D33_03610"/>
<proteinExistence type="predicted"/>
<protein>
    <submittedName>
        <fullName evidence="2">Uncharacterized protein</fullName>
    </submittedName>
</protein>
<dbReference type="Proteomes" id="UP000510844">
    <property type="component" value="Chromosome"/>
</dbReference>
<evidence type="ECO:0000313" key="3">
    <source>
        <dbReference type="Proteomes" id="UP000510844"/>
    </source>
</evidence>
<dbReference type="AlphaFoldDB" id="A0A7L6B7N8"/>
<feature type="region of interest" description="Disordered" evidence="1">
    <location>
        <begin position="31"/>
        <end position="73"/>
    </location>
</feature>
<organism evidence="2 3">
    <name type="scientific">Micromonospora robiginosa</name>
    <dbReference type="NCBI Taxonomy" id="2749844"/>
    <lineage>
        <taxon>Bacteria</taxon>
        <taxon>Bacillati</taxon>
        <taxon>Actinomycetota</taxon>
        <taxon>Actinomycetes</taxon>
        <taxon>Micromonosporales</taxon>
        <taxon>Micromonosporaceae</taxon>
        <taxon>Micromonospora</taxon>
    </lineage>
</organism>
<feature type="compositionally biased region" description="Gly residues" evidence="1">
    <location>
        <begin position="63"/>
        <end position="73"/>
    </location>
</feature>
<accession>A0A7L6B7N8</accession>
<keyword evidence="3" id="KW-1185">Reference proteome</keyword>
<dbReference type="EMBL" id="CP059322">
    <property type="protein sequence ID" value="QLQ37992.1"/>
    <property type="molecule type" value="Genomic_DNA"/>
</dbReference>
<sequence>MDEHVWLIHPGTGGQWQCPAAAVDDWLERGWKRAGEPPEEPNPVVPQQTSAAPAAVQTDTTTAGGGTGEMSDG</sequence>
<reference evidence="3" key="1">
    <citation type="submission" date="2020-07" db="EMBL/GenBank/DDBJ databases">
        <title>A new Micromonospora strain with potent antibiotic activity isolated from the microbiome of a mid-Atlantic deep-sea sponge.</title>
        <authorList>
            <person name="Back C.R."/>
            <person name="Stennett H.L."/>
            <person name="Williams S.E."/>
            <person name="Wang L."/>
            <person name="Ojeda Gomez J."/>
            <person name="Abdulle O.M."/>
            <person name="Duffy T."/>
            <person name="Hendry K.R."/>
            <person name="Powell D."/>
            <person name="Stach J.E."/>
            <person name="Essex-Lopresti A.E."/>
            <person name="Willis C.L."/>
            <person name="Curnow P."/>
            <person name="Race P.R."/>
        </authorList>
    </citation>
    <scope>NUCLEOTIDE SEQUENCE [LARGE SCALE GENOMIC DNA]</scope>
    <source>
        <strain evidence="3">28ISP2-46</strain>
    </source>
</reference>
<name>A0A7L6B7N8_9ACTN</name>